<keyword evidence="5" id="KW-1185">Reference proteome</keyword>
<dbReference type="Pfam" id="PF07859">
    <property type="entry name" value="Abhydrolase_3"/>
    <property type="match status" value="1"/>
</dbReference>
<gene>
    <name evidence="4" type="ORF">HP438_01465</name>
</gene>
<feature type="chain" id="PRO_5031097799" evidence="2">
    <location>
        <begin position="20"/>
        <end position="314"/>
    </location>
</feature>
<dbReference type="InterPro" id="IPR029058">
    <property type="entry name" value="AB_hydrolase_fold"/>
</dbReference>
<dbReference type="PANTHER" id="PTHR48081">
    <property type="entry name" value="AB HYDROLASE SUPERFAMILY PROTEIN C4A8.06C"/>
    <property type="match status" value="1"/>
</dbReference>
<sequence>MTVVSFVCRSIAVASIAVAAVPSATIASAQTPATGGTVIPLYPKGSVPSLGVPEMRDRLPNGEMMIYDVSEPTLELYRPAPGRANGTAVIVAPGGGFVALGYTFGGTDVARALAARGITAFVLKYRTIRSGDGPMRMPDVHMKEMGVVMSRAKTGEPVEMPRFAGEPHAVEDGAQAMAIVRQRASEWSIDPRRVGVIGFSAGAYLAADLAIGDVASRPDFVGLIYGGLRTPVPAGAPPAFIAGAADDEYQPNDPTLLYTAWRKAGAAAELHLYERGGHGFDLNRQGTTSDHWFDELICWLEARRFTTPMTNPAR</sequence>
<dbReference type="PANTHER" id="PTHR48081:SF6">
    <property type="entry name" value="PEPTIDASE S9 PROLYL OLIGOPEPTIDASE CATALYTIC DOMAIN-CONTAINING PROTEIN"/>
    <property type="match status" value="1"/>
</dbReference>
<dbReference type="InterPro" id="IPR050300">
    <property type="entry name" value="GDXG_lipolytic_enzyme"/>
</dbReference>
<dbReference type="RefSeq" id="WP_175310449.1">
    <property type="nucleotide sequence ID" value="NZ_CBCRYR010000086.1"/>
</dbReference>
<feature type="domain" description="Alpha/beta hydrolase fold-3" evidence="3">
    <location>
        <begin position="167"/>
        <end position="228"/>
    </location>
</feature>
<accession>A0A7Y6EG20</accession>
<name>A0A7Y6EG20_9SPHN</name>
<dbReference type="Gene3D" id="3.40.50.1820">
    <property type="entry name" value="alpha/beta hydrolase"/>
    <property type="match status" value="1"/>
</dbReference>
<dbReference type="EMBL" id="JABMCH010000043">
    <property type="protein sequence ID" value="NUU45652.1"/>
    <property type="molecule type" value="Genomic_DNA"/>
</dbReference>
<dbReference type="Proteomes" id="UP000536441">
    <property type="component" value="Unassembled WGS sequence"/>
</dbReference>
<reference evidence="4 5" key="1">
    <citation type="submission" date="2020-05" db="EMBL/GenBank/DDBJ databases">
        <title>Genome Sequencing of Type Strains.</title>
        <authorList>
            <person name="Lemaire J.F."/>
            <person name="Inderbitzin P."/>
            <person name="Gregorio O.A."/>
            <person name="Collins S.B."/>
            <person name="Wespe N."/>
            <person name="Knight-Connoni V."/>
        </authorList>
    </citation>
    <scope>NUCLEOTIDE SEQUENCE [LARGE SCALE GENOMIC DNA]</scope>
    <source>
        <strain evidence="4 5">DSM 100049</strain>
    </source>
</reference>
<dbReference type="SUPFAM" id="SSF53474">
    <property type="entry name" value="alpha/beta-Hydrolases"/>
    <property type="match status" value="1"/>
</dbReference>
<comment type="caution">
    <text evidence="4">The sequence shown here is derived from an EMBL/GenBank/DDBJ whole genome shotgun (WGS) entry which is preliminary data.</text>
</comment>
<evidence type="ECO:0000256" key="2">
    <source>
        <dbReference type="SAM" id="SignalP"/>
    </source>
</evidence>
<evidence type="ECO:0000313" key="5">
    <source>
        <dbReference type="Proteomes" id="UP000536441"/>
    </source>
</evidence>
<proteinExistence type="predicted"/>
<keyword evidence="1 4" id="KW-0378">Hydrolase</keyword>
<organism evidence="4 5">
    <name type="scientific">Sphingomonas zeae</name>
    <dbReference type="NCBI Taxonomy" id="1646122"/>
    <lineage>
        <taxon>Bacteria</taxon>
        <taxon>Pseudomonadati</taxon>
        <taxon>Pseudomonadota</taxon>
        <taxon>Alphaproteobacteria</taxon>
        <taxon>Sphingomonadales</taxon>
        <taxon>Sphingomonadaceae</taxon>
        <taxon>Sphingomonas</taxon>
    </lineage>
</organism>
<feature type="signal peptide" evidence="2">
    <location>
        <begin position="1"/>
        <end position="19"/>
    </location>
</feature>
<protein>
    <submittedName>
        <fullName evidence="4">Alpha/beta hydrolase</fullName>
    </submittedName>
</protein>
<evidence type="ECO:0000256" key="1">
    <source>
        <dbReference type="ARBA" id="ARBA00022801"/>
    </source>
</evidence>
<evidence type="ECO:0000259" key="3">
    <source>
        <dbReference type="Pfam" id="PF07859"/>
    </source>
</evidence>
<evidence type="ECO:0000313" key="4">
    <source>
        <dbReference type="EMBL" id="NUU45652.1"/>
    </source>
</evidence>
<keyword evidence="2" id="KW-0732">Signal</keyword>
<dbReference type="AlphaFoldDB" id="A0A7Y6EG20"/>
<dbReference type="InterPro" id="IPR013094">
    <property type="entry name" value="AB_hydrolase_3"/>
</dbReference>
<dbReference type="GO" id="GO:0016787">
    <property type="term" value="F:hydrolase activity"/>
    <property type="evidence" value="ECO:0007669"/>
    <property type="project" value="UniProtKB-KW"/>
</dbReference>